<dbReference type="EMBL" id="CM047580">
    <property type="protein sequence ID" value="KAI9921837.1"/>
    <property type="molecule type" value="Genomic_DNA"/>
</dbReference>
<name>A0ACC0WTY0_9STRA</name>
<keyword evidence="2" id="KW-1185">Reference proteome</keyword>
<reference evidence="1 2" key="1">
    <citation type="journal article" date="2022" name="bioRxiv">
        <title>The genome of the oomycete Peronosclerospora sorghi, a cosmopolitan pathogen of maize and sorghum, is inflated with dispersed pseudogenes.</title>
        <authorList>
            <person name="Fletcher K."/>
            <person name="Martin F."/>
            <person name="Isakeit T."/>
            <person name="Cavanaugh K."/>
            <person name="Magill C."/>
            <person name="Michelmore R."/>
        </authorList>
    </citation>
    <scope>NUCLEOTIDE SEQUENCE [LARGE SCALE GENOMIC DNA]</scope>
    <source>
        <strain evidence="1">P6</strain>
    </source>
</reference>
<dbReference type="Proteomes" id="UP001163321">
    <property type="component" value="Chromosome 1"/>
</dbReference>
<organism evidence="1 2">
    <name type="scientific">Peronosclerospora sorghi</name>
    <dbReference type="NCBI Taxonomy" id="230839"/>
    <lineage>
        <taxon>Eukaryota</taxon>
        <taxon>Sar</taxon>
        <taxon>Stramenopiles</taxon>
        <taxon>Oomycota</taxon>
        <taxon>Peronosporomycetes</taxon>
        <taxon>Peronosporales</taxon>
        <taxon>Peronosporaceae</taxon>
        <taxon>Peronosclerospora</taxon>
    </lineage>
</organism>
<evidence type="ECO:0000313" key="1">
    <source>
        <dbReference type="EMBL" id="KAI9921837.1"/>
    </source>
</evidence>
<evidence type="ECO:0000313" key="2">
    <source>
        <dbReference type="Proteomes" id="UP001163321"/>
    </source>
</evidence>
<protein>
    <submittedName>
        <fullName evidence="1">Uncharacterized protein</fullName>
    </submittedName>
</protein>
<accession>A0ACC0WTY0</accession>
<proteinExistence type="predicted"/>
<comment type="caution">
    <text evidence="1">The sequence shown here is derived from an EMBL/GenBank/DDBJ whole genome shotgun (WGS) entry which is preliminary data.</text>
</comment>
<gene>
    <name evidence="1" type="ORF">PsorP6_000730</name>
</gene>
<sequence length="263" mass="29880">MQIIYSYKSKYLENGSSHGLTGSAQELKEKVDTPHETKPRPVAPQDGKTSVTTVGFPPHSNPSPPNVVAVKKLKTASNRSLARHHVFLQLVQDTFECTTVPPSHVQKLRDHTRHVASHKTSASRARADRAPAQGPRRRPLVAPPRNASRPAQTQALRVDKRVDNLPHIEPTVFLDGIRRTNPVHDRARPEQCVPHHRREKQTNMLRRFEPHMGHGLDEHEVLVVCHELCQHRSIVLQQQAHVRERRGPCFQDTFPDHLELLRA</sequence>